<proteinExistence type="predicted"/>
<keyword evidence="2" id="KW-1185">Reference proteome</keyword>
<organism evidence="1 2">
    <name type="scientific">Leifsonia kafniensis</name>
    <dbReference type="NCBI Taxonomy" id="475957"/>
    <lineage>
        <taxon>Bacteria</taxon>
        <taxon>Bacillati</taxon>
        <taxon>Actinomycetota</taxon>
        <taxon>Actinomycetes</taxon>
        <taxon>Micrococcales</taxon>
        <taxon>Microbacteriaceae</taxon>
        <taxon>Leifsonia</taxon>
    </lineage>
</organism>
<name>A0ABP7KAR8_9MICO</name>
<reference evidence="2" key="1">
    <citation type="journal article" date="2019" name="Int. J. Syst. Evol. Microbiol.">
        <title>The Global Catalogue of Microorganisms (GCM) 10K type strain sequencing project: providing services to taxonomists for standard genome sequencing and annotation.</title>
        <authorList>
            <consortium name="The Broad Institute Genomics Platform"/>
            <consortium name="The Broad Institute Genome Sequencing Center for Infectious Disease"/>
            <person name="Wu L."/>
            <person name="Ma J."/>
        </authorList>
    </citation>
    <scope>NUCLEOTIDE SEQUENCE [LARGE SCALE GENOMIC DNA]</scope>
    <source>
        <strain evidence="2">JCM 17021</strain>
    </source>
</reference>
<evidence type="ECO:0000313" key="1">
    <source>
        <dbReference type="EMBL" id="GAA3871413.1"/>
    </source>
</evidence>
<dbReference type="EMBL" id="BAABCN010000002">
    <property type="protein sequence ID" value="GAA3871413.1"/>
    <property type="molecule type" value="Genomic_DNA"/>
</dbReference>
<sequence length="213" mass="23060">MSKRRLVELVKVPFAGVLTRLCLRLVVKYKTNASGRSCAAIHWGHEAHLLDEHNRRGGLMPTFHDPVADGDEAREAMRALAHATRAFEDPTQTYDVIGNLIAAVRSLRQVLEQVAATHLDHRDRALTGAGDSVAGAADAQRAANALQDSAWHLGFVEINLDAASQHSGRIVWQTPLTPASPHRAVVTELAARLGTAAPFSRPPQGPPRRGMSL</sequence>
<comment type="caution">
    <text evidence="1">The sequence shown here is derived from an EMBL/GenBank/DDBJ whole genome shotgun (WGS) entry which is preliminary data.</text>
</comment>
<gene>
    <name evidence="1" type="ORF">GCM10022381_13130</name>
</gene>
<evidence type="ECO:0000313" key="2">
    <source>
        <dbReference type="Proteomes" id="UP001501803"/>
    </source>
</evidence>
<accession>A0ABP7KAR8</accession>
<dbReference type="Proteomes" id="UP001501803">
    <property type="component" value="Unassembled WGS sequence"/>
</dbReference>
<protein>
    <submittedName>
        <fullName evidence="1">Uncharacterized protein</fullName>
    </submittedName>
</protein>